<keyword evidence="1" id="KW-0472">Membrane</keyword>
<feature type="domain" description="WxL Interacting Protein peptidoglycan binding" evidence="2">
    <location>
        <begin position="40"/>
        <end position="161"/>
    </location>
</feature>
<feature type="domain" description="WxL Interacting Protein host binding" evidence="3">
    <location>
        <begin position="173"/>
        <end position="305"/>
    </location>
</feature>
<dbReference type="Proteomes" id="UP000051783">
    <property type="component" value="Unassembled WGS sequence"/>
</dbReference>
<keyword evidence="5" id="KW-1185">Reference proteome</keyword>
<dbReference type="PATRIC" id="fig|942150.3.peg.2763"/>
<dbReference type="Pfam" id="PF06030">
    <property type="entry name" value="WxLIP_PGBD"/>
    <property type="match status" value="1"/>
</dbReference>
<dbReference type="EMBL" id="JQCL01000057">
    <property type="protein sequence ID" value="KRO10955.1"/>
    <property type="molecule type" value="Genomic_DNA"/>
</dbReference>
<comment type="caution">
    <text evidence="4">The sequence shown here is derived from an EMBL/GenBank/DDBJ whole genome shotgun (WGS) entry which is preliminary data.</text>
</comment>
<dbReference type="RefSeq" id="WP_057706421.1">
    <property type="nucleotide sequence ID" value="NZ_JQCL01000057.1"/>
</dbReference>
<evidence type="ECO:0000259" key="3">
    <source>
        <dbReference type="Pfam" id="PF11797"/>
    </source>
</evidence>
<evidence type="ECO:0000256" key="1">
    <source>
        <dbReference type="SAM" id="Phobius"/>
    </source>
</evidence>
<proteinExistence type="predicted"/>
<evidence type="ECO:0000313" key="5">
    <source>
        <dbReference type="Proteomes" id="UP000051783"/>
    </source>
</evidence>
<protein>
    <submittedName>
        <fullName evidence="4">Cell surface protein</fullName>
    </submittedName>
</protein>
<dbReference type="Pfam" id="PF11797">
    <property type="entry name" value="WxLIP_HBD"/>
    <property type="match status" value="1"/>
</dbReference>
<reference evidence="4 5" key="1">
    <citation type="journal article" date="2015" name="Genome Announc.">
        <title>Expanding the biotechnology potential of lactobacilli through comparative genomics of 213 strains and associated genera.</title>
        <authorList>
            <person name="Sun Z."/>
            <person name="Harris H.M."/>
            <person name="McCann A."/>
            <person name="Guo C."/>
            <person name="Argimon S."/>
            <person name="Zhang W."/>
            <person name="Yang X."/>
            <person name="Jeffery I.B."/>
            <person name="Cooney J.C."/>
            <person name="Kagawa T.F."/>
            <person name="Liu W."/>
            <person name="Song Y."/>
            <person name="Salvetti E."/>
            <person name="Wrobel A."/>
            <person name="Rasinkangas P."/>
            <person name="Parkhill J."/>
            <person name="Rea M.C."/>
            <person name="O'Sullivan O."/>
            <person name="Ritari J."/>
            <person name="Douillard F.P."/>
            <person name="Paul Ross R."/>
            <person name="Yang R."/>
            <person name="Briner A.E."/>
            <person name="Felis G.E."/>
            <person name="de Vos W.M."/>
            <person name="Barrangou R."/>
            <person name="Klaenhammer T.R."/>
            <person name="Caufield P.W."/>
            <person name="Cui Y."/>
            <person name="Zhang H."/>
            <person name="O'Toole P.W."/>
        </authorList>
    </citation>
    <scope>NUCLEOTIDE SEQUENCE [LARGE SCALE GENOMIC DNA]</scope>
    <source>
        <strain evidence="4 5">LMG 26013</strain>
    </source>
</reference>
<keyword evidence="1" id="KW-1133">Transmembrane helix</keyword>
<name>A0A0R2MFN2_9LACO</name>
<feature type="transmembrane region" description="Helical" evidence="1">
    <location>
        <begin position="318"/>
        <end position="342"/>
    </location>
</feature>
<organism evidence="4 5">
    <name type="scientific">Lactiplantibacillus xiangfangensis</name>
    <dbReference type="NCBI Taxonomy" id="942150"/>
    <lineage>
        <taxon>Bacteria</taxon>
        <taxon>Bacillati</taxon>
        <taxon>Bacillota</taxon>
        <taxon>Bacilli</taxon>
        <taxon>Lactobacillales</taxon>
        <taxon>Lactobacillaceae</taxon>
        <taxon>Lactiplantibacillus</taxon>
    </lineage>
</organism>
<evidence type="ECO:0000313" key="4">
    <source>
        <dbReference type="EMBL" id="KRO10955.1"/>
    </source>
</evidence>
<dbReference type="STRING" id="942150.IV64_GL002651"/>
<sequence length="349" mass="38529">MQEIKRFWGIVSLGIGVVMGLVSSQVGYAASTNPENNIGFSVSAQLPSNQLKTGQSYFDLKMQSGQKQTLKAVIYNSTKRDIKVRTSIHTAYTNQNGAIEYITAAKTFDPSLKFSLAKLTKIDGEAVVTVPANGTKTVTAKVKMPTTDFQGVLLGGWNFEKVDEQVTGHVDGAMNVRNQYAYMIAMKYTLGKVPAPKLLLAQVKPGVDHGHQTIFPILRNVSAVIVPKLTLKTEITDRKTGKLVKQATKCDVRLAPNSVFKYPILMAPEQLAAGHYHLKMTAKNHQGHWTFEKDFDITASAAKKYRRASNEHREIQPIWLVALGVLGTLIFGAIIALIILIIRRHRQAK</sequence>
<dbReference type="InterPro" id="IPR010317">
    <property type="entry name" value="WxLIP_PGBD"/>
</dbReference>
<dbReference type="AlphaFoldDB" id="A0A0R2MFN2"/>
<dbReference type="OrthoDB" id="2365961at2"/>
<gene>
    <name evidence="4" type="ORF">IV64_GL002651</name>
</gene>
<accession>A0A0R2MFN2</accession>
<keyword evidence="1" id="KW-0812">Transmembrane</keyword>
<dbReference type="InterPro" id="IPR021759">
    <property type="entry name" value="WxLIP_HBD"/>
</dbReference>
<evidence type="ECO:0000259" key="2">
    <source>
        <dbReference type="Pfam" id="PF06030"/>
    </source>
</evidence>